<comment type="caution">
    <text evidence="1">The sequence shown here is derived from an EMBL/GenBank/DDBJ whole genome shotgun (WGS) entry which is preliminary data.</text>
</comment>
<dbReference type="Proteomes" id="UP000237378">
    <property type="component" value="Unassembled WGS sequence"/>
</dbReference>
<proteinExistence type="predicted"/>
<organism evidence="1 2">
    <name type="scientific">Pseudomonas putida</name>
    <name type="common">Arthrobacter siderocapsulatus</name>
    <dbReference type="NCBI Taxonomy" id="303"/>
    <lineage>
        <taxon>Bacteria</taxon>
        <taxon>Pseudomonadati</taxon>
        <taxon>Pseudomonadota</taxon>
        <taxon>Gammaproteobacteria</taxon>
        <taxon>Pseudomonadales</taxon>
        <taxon>Pseudomonadaceae</taxon>
        <taxon>Pseudomonas</taxon>
    </lineage>
</organism>
<evidence type="ECO:0000313" key="1">
    <source>
        <dbReference type="EMBL" id="POF99736.1"/>
    </source>
</evidence>
<accession>A0A2S3WKJ3</accession>
<protein>
    <submittedName>
        <fullName evidence="1">Uncharacterized protein</fullName>
    </submittedName>
</protein>
<evidence type="ECO:0000313" key="2">
    <source>
        <dbReference type="Proteomes" id="UP000237378"/>
    </source>
</evidence>
<gene>
    <name evidence="1" type="ORF">BGP82_28260</name>
</gene>
<dbReference type="EMBL" id="MING01000087">
    <property type="protein sequence ID" value="POF99736.1"/>
    <property type="molecule type" value="Genomic_DNA"/>
</dbReference>
<dbReference type="AlphaFoldDB" id="A0A2S3WKJ3"/>
<reference evidence="1 2" key="2">
    <citation type="submission" date="2018-03" db="EMBL/GenBank/DDBJ databases">
        <title>Draft genome of Pseudomonas putida strain KH-18-2.</title>
        <authorList>
            <person name="Yoshizawa S."/>
            <person name="Khan N.H."/>
            <person name="Nishimura M."/>
            <person name="Chiura H.X."/>
            <person name="Ogura Y."/>
            <person name="Hayashi T."/>
            <person name="Kogure K."/>
        </authorList>
    </citation>
    <scope>NUCLEOTIDE SEQUENCE [LARGE SCALE GENOMIC DNA]</scope>
    <source>
        <strain evidence="1 2">KH-18-2</strain>
    </source>
</reference>
<name>A0A2S3WKJ3_PSEPU</name>
<reference evidence="1 2" key="1">
    <citation type="submission" date="2016-08" db="EMBL/GenBank/DDBJ databases">
        <authorList>
            <person name="Seilhamer J.J."/>
        </authorList>
    </citation>
    <scope>NUCLEOTIDE SEQUENCE [LARGE SCALE GENOMIC DNA]</scope>
    <source>
        <strain evidence="1 2">KH-18-2</strain>
    </source>
</reference>
<sequence>MYPGEGVPKPLEKYDAASRLGTPSMFSYLDGLYLLAPFYQACQEGLPSGLYRLEEIASDQFSQCEYFLSYFHDNVLEDEVRFVLQLPAKVVLCDLTAQTPDLIHAVRYSADRVTLRCSPSHLAFAHSRRRR</sequence>